<keyword evidence="2" id="KW-0732">Signal</keyword>
<feature type="region of interest" description="Disordered" evidence="1">
    <location>
        <begin position="25"/>
        <end position="54"/>
    </location>
</feature>
<keyword evidence="4" id="KW-1185">Reference proteome</keyword>
<protein>
    <submittedName>
        <fullName evidence="3">Uncharacterized protein</fullName>
    </submittedName>
</protein>
<sequence length="356" mass="37698">MIKIRAGRWLALTATLAASAFLLPGHGQQDQHHDPTAPPTGTAAGQPTLTASPDPEALCREEEARNPGVLCSVIIVSDEGATPPPAPTWPGPMPVPAHLTTDGAEGCVTGDARPVVRTVSPSTSVVFAGAAQDLDVFFERAPLDGSEETLTTSIQGAVGERVVNEEDELGLGPGVSYRWRVSASPRTDDPGFDRPTTAWSPWCEFTVADDLIDMRTADDPDAVRALGVAPARRYPVTLRIREWKLVLDALGDDDLAADSGASEMEAEAKAHTRRIRSAIIGKIAGRASGATATVTLNGNDWASWVGSAIAGTASSWDEMYDTEPDTAGTDGTAYWKLLDRLSTELGGPQHTRLGYY</sequence>
<organism evidence="3 4">
    <name type="scientific">Actinoplanes hulinensis</name>
    <dbReference type="NCBI Taxonomy" id="1144547"/>
    <lineage>
        <taxon>Bacteria</taxon>
        <taxon>Bacillati</taxon>
        <taxon>Actinomycetota</taxon>
        <taxon>Actinomycetes</taxon>
        <taxon>Micromonosporales</taxon>
        <taxon>Micromonosporaceae</taxon>
        <taxon>Actinoplanes</taxon>
    </lineage>
</organism>
<evidence type="ECO:0000256" key="1">
    <source>
        <dbReference type="SAM" id="MobiDB-lite"/>
    </source>
</evidence>
<evidence type="ECO:0000313" key="4">
    <source>
        <dbReference type="Proteomes" id="UP001519863"/>
    </source>
</evidence>
<dbReference type="EMBL" id="JAHXZI010000039">
    <property type="protein sequence ID" value="MBW6440203.1"/>
    <property type="molecule type" value="Genomic_DNA"/>
</dbReference>
<dbReference type="RefSeq" id="WP_220149317.1">
    <property type="nucleotide sequence ID" value="NZ_JAHXZI010000039.1"/>
</dbReference>
<dbReference type="Proteomes" id="UP001519863">
    <property type="component" value="Unassembled WGS sequence"/>
</dbReference>
<evidence type="ECO:0000256" key="2">
    <source>
        <dbReference type="SAM" id="SignalP"/>
    </source>
</evidence>
<reference evidence="3 4" key="1">
    <citation type="journal article" date="2013" name="Antonie Van Leeuwenhoek">
        <title>Actinoplanes hulinensis sp. nov., a novel actinomycete isolated from soybean root (Glycine max (L.) Merr).</title>
        <authorList>
            <person name="Shen Y."/>
            <person name="Liu C."/>
            <person name="Wang X."/>
            <person name="Zhao J."/>
            <person name="Jia F."/>
            <person name="Zhang Y."/>
            <person name="Wang L."/>
            <person name="Yang D."/>
            <person name="Xiang W."/>
        </authorList>
    </citation>
    <scope>NUCLEOTIDE SEQUENCE [LARGE SCALE GENOMIC DNA]</scope>
    <source>
        <strain evidence="3 4">NEAU-M9</strain>
    </source>
</reference>
<comment type="caution">
    <text evidence="3">The sequence shown here is derived from an EMBL/GenBank/DDBJ whole genome shotgun (WGS) entry which is preliminary data.</text>
</comment>
<evidence type="ECO:0000313" key="3">
    <source>
        <dbReference type="EMBL" id="MBW6440203.1"/>
    </source>
</evidence>
<accession>A0ABS7BH19</accession>
<proteinExistence type="predicted"/>
<feature type="signal peptide" evidence="2">
    <location>
        <begin position="1"/>
        <end position="20"/>
    </location>
</feature>
<gene>
    <name evidence="3" type="ORF">KZ829_41410</name>
</gene>
<feature type="chain" id="PRO_5047293143" evidence="2">
    <location>
        <begin position="21"/>
        <end position="356"/>
    </location>
</feature>
<name>A0ABS7BH19_9ACTN</name>